<dbReference type="Proteomes" id="UP001162483">
    <property type="component" value="Unassembled WGS sequence"/>
</dbReference>
<evidence type="ECO:0000313" key="1">
    <source>
        <dbReference type="EMBL" id="CAI9535227.1"/>
    </source>
</evidence>
<feature type="non-terminal residue" evidence="1">
    <location>
        <position position="94"/>
    </location>
</feature>
<accession>A0ABN9AKW7</accession>
<keyword evidence="2" id="KW-1185">Reference proteome</keyword>
<proteinExistence type="predicted"/>
<reference evidence="1" key="1">
    <citation type="submission" date="2023-05" db="EMBL/GenBank/DDBJ databases">
        <authorList>
            <person name="Stuckert A."/>
        </authorList>
    </citation>
    <scope>NUCLEOTIDE SEQUENCE</scope>
</reference>
<protein>
    <submittedName>
        <fullName evidence="1">Uncharacterized protein</fullName>
    </submittedName>
</protein>
<name>A0ABN9AKW7_9NEOB</name>
<comment type="caution">
    <text evidence="1">The sequence shown here is derived from an EMBL/GenBank/DDBJ whole genome shotgun (WGS) entry which is preliminary data.</text>
</comment>
<organism evidence="1 2">
    <name type="scientific">Staurois parvus</name>
    <dbReference type="NCBI Taxonomy" id="386267"/>
    <lineage>
        <taxon>Eukaryota</taxon>
        <taxon>Metazoa</taxon>
        <taxon>Chordata</taxon>
        <taxon>Craniata</taxon>
        <taxon>Vertebrata</taxon>
        <taxon>Euteleostomi</taxon>
        <taxon>Amphibia</taxon>
        <taxon>Batrachia</taxon>
        <taxon>Anura</taxon>
        <taxon>Neobatrachia</taxon>
        <taxon>Ranoidea</taxon>
        <taxon>Ranidae</taxon>
        <taxon>Staurois</taxon>
    </lineage>
</organism>
<evidence type="ECO:0000313" key="2">
    <source>
        <dbReference type="Proteomes" id="UP001162483"/>
    </source>
</evidence>
<gene>
    <name evidence="1" type="ORF">SPARVUS_LOCUS811752</name>
</gene>
<dbReference type="EMBL" id="CATNWA010000250">
    <property type="protein sequence ID" value="CAI9535227.1"/>
    <property type="molecule type" value="Genomic_DNA"/>
</dbReference>
<sequence length="94" mass="10442">MLLRNRFILLSALAALLAFLSLSLQFFTRWLPVSMQLNSQSHMLPGFPVRLIPAGSGRGDGLSAKNRKRIMPDPLTEPSALDPLYEANLYCNTP</sequence>